<dbReference type="EMBL" id="WMQV01000006">
    <property type="protein sequence ID" value="MTL93723.1"/>
    <property type="molecule type" value="Genomic_DNA"/>
</dbReference>
<comment type="similarity">
    <text evidence="7">Belongs to the binding-protein-dependent transport system permease family.</text>
</comment>
<dbReference type="GeneID" id="60058189"/>
<dbReference type="InterPro" id="IPR000515">
    <property type="entry name" value="MetI-like"/>
</dbReference>
<dbReference type="GO" id="GO:0055085">
    <property type="term" value="P:transmembrane transport"/>
    <property type="evidence" value="ECO:0007669"/>
    <property type="project" value="InterPro"/>
</dbReference>
<gene>
    <name evidence="10" type="ORF">GMA64_04210</name>
    <name evidence="9" type="ORF">GMA92_03205</name>
</gene>
<dbReference type="PANTHER" id="PTHR43744:SF8">
    <property type="entry name" value="SN-GLYCEROL-3-PHOSPHATE TRANSPORT SYSTEM PERMEASE PROTEIN UGPE"/>
    <property type="match status" value="1"/>
</dbReference>
<dbReference type="AlphaFoldDB" id="A0A6G2CLE7"/>
<evidence type="ECO:0000256" key="7">
    <source>
        <dbReference type="RuleBase" id="RU363032"/>
    </source>
</evidence>
<proteinExistence type="inferred from homology"/>
<dbReference type="GO" id="GO:0005886">
    <property type="term" value="C:plasma membrane"/>
    <property type="evidence" value="ECO:0007669"/>
    <property type="project" value="UniProtKB-SubCell"/>
</dbReference>
<evidence type="ECO:0000259" key="8">
    <source>
        <dbReference type="PROSITE" id="PS50928"/>
    </source>
</evidence>
<dbReference type="InterPro" id="IPR035906">
    <property type="entry name" value="MetI-like_sf"/>
</dbReference>
<evidence type="ECO:0000256" key="3">
    <source>
        <dbReference type="ARBA" id="ARBA00022475"/>
    </source>
</evidence>
<accession>A0A6G2CLE7</accession>
<comment type="subcellular location">
    <subcellularLocation>
        <location evidence="1 7">Cell membrane</location>
        <topology evidence="1 7">Multi-pass membrane protein</topology>
    </subcellularLocation>
</comment>
<keyword evidence="4 7" id="KW-0812">Transmembrane</keyword>
<evidence type="ECO:0000313" key="10">
    <source>
        <dbReference type="EMBL" id="MTL93723.1"/>
    </source>
</evidence>
<dbReference type="Pfam" id="PF00528">
    <property type="entry name" value="BPD_transp_1"/>
    <property type="match status" value="1"/>
</dbReference>
<keyword evidence="5 7" id="KW-1133">Transmembrane helix</keyword>
<feature type="transmembrane region" description="Helical" evidence="7">
    <location>
        <begin position="105"/>
        <end position="126"/>
    </location>
</feature>
<dbReference type="PANTHER" id="PTHR43744">
    <property type="entry name" value="ABC TRANSPORTER PERMEASE PROTEIN MG189-RELATED-RELATED"/>
    <property type="match status" value="1"/>
</dbReference>
<feature type="transmembrane region" description="Helical" evidence="7">
    <location>
        <begin position="238"/>
        <end position="258"/>
    </location>
</feature>
<sequence>MKTSKKNRVILTIVNLVVGVIIIGPLLYAVSLSFMTPGEISQYPPKLVPSKVTLENYHTAINSVPLFRFIVNSFVVSILVTIGQVFTASLASFAFAFYDFKGKKLLFLMVLSTMMIPGETTIISNFLTVSSWGWTDSLQVLIVPFLTSAMGIFLIRQFYLTLPKDLIEAARIDGCSNFMFLIKILIPISKPAIASLSIYTFISTWNQYLWPLLTINNGNNRTVQIGISMLQFAEGSNYGVVLAGAVLILIPSILVFILGQKSLVQGMTAGSVKG</sequence>
<dbReference type="CDD" id="cd06261">
    <property type="entry name" value="TM_PBP2"/>
    <property type="match status" value="1"/>
</dbReference>
<evidence type="ECO:0000256" key="1">
    <source>
        <dbReference type="ARBA" id="ARBA00004651"/>
    </source>
</evidence>
<evidence type="ECO:0000256" key="6">
    <source>
        <dbReference type="ARBA" id="ARBA00023136"/>
    </source>
</evidence>
<evidence type="ECO:0000256" key="4">
    <source>
        <dbReference type="ARBA" id="ARBA00022692"/>
    </source>
</evidence>
<feature type="transmembrane region" description="Helical" evidence="7">
    <location>
        <begin position="74"/>
        <end position="98"/>
    </location>
</feature>
<dbReference type="Proteomes" id="UP000487649">
    <property type="component" value="Unassembled WGS sequence"/>
</dbReference>
<dbReference type="SUPFAM" id="SSF161098">
    <property type="entry name" value="MetI-like"/>
    <property type="match status" value="1"/>
</dbReference>
<keyword evidence="2 7" id="KW-0813">Transport</keyword>
<name>A0A6G2CLE7_9FIRM</name>
<comment type="caution">
    <text evidence="10">The sequence shown here is derived from an EMBL/GenBank/DDBJ whole genome shotgun (WGS) entry which is preliminary data.</text>
</comment>
<evidence type="ECO:0000313" key="11">
    <source>
        <dbReference type="Proteomes" id="UP000487649"/>
    </source>
</evidence>
<feature type="transmembrane region" description="Helical" evidence="7">
    <location>
        <begin position="9"/>
        <end position="30"/>
    </location>
</feature>
<dbReference type="EMBL" id="WMQE01000005">
    <property type="protein sequence ID" value="MTK20446.1"/>
    <property type="molecule type" value="Genomic_DNA"/>
</dbReference>
<feature type="transmembrane region" description="Helical" evidence="7">
    <location>
        <begin position="138"/>
        <end position="159"/>
    </location>
</feature>
<keyword evidence="6 7" id="KW-0472">Membrane</keyword>
<evidence type="ECO:0000313" key="9">
    <source>
        <dbReference type="EMBL" id="MTK20446.1"/>
    </source>
</evidence>
<reference evidence="10 11" key="1">
    <citation type="journal article" date="2019" name="Nat. Med.">
        <title>A library of human gut bacterial isolates paired with longitudinal multiomics data enables mechanistic microbiome research.</title>
        <authorList>
            <person name="Poyet M."/>
            <person name="Groussin M."/>
            <person name="Gibbons S.M."/>
            <person name="Avila-Pacheco J."/>
            <person name="Jiang X."/>
            <person name="Kearney S.M."/>
            <person name="Perrotta A.R."/>
            <person name="Berdy B."/>
            <person name="Zhao S."/>
            <person name="Lieberman T.D."/>
            <person name="Swanson P.K."/>
            <person name="Smith M."/>
            <person name="Roesemann S."/>
            <person name="Alexander J.E."/>
            <person name="Rich S.A."/>
            <person name="Livny J."/>
            <person name="Vlamakis H."/>
            <person name="Clish C."/>
            <person name="Bullock K."/>
            <person name="Deik A."/>
            <person name="Scott J."/>
            <person name="Pierce K.A."/>
            <person name="Xavier R.J."/>
            <person name="Alm E.J."/>
        </authorList>
    </citation>
    <scope>NUCLEOTIDE SEQUENCE</scope>
    <source>
        <strain evidence="10">BIOML-A179</strain>
        <strain evidence="9 11">BIOML-A198</strain>
    </source>
</reference>
<protein>
    <submittedName>
        <fullName evidence="10">ABC transporter permease subunit</fullName>
    </submittedName>
</protein>
<organism evidence="10">
    <name type="scientific">Turicibacter sanguinis</name>
    <dbReference type="NCBI Taxonomy" id="154288"/>
    <lineage>
        <taxon>Bacteria</taxon>
        <taxon>Bacillati</taxon>
        <taxon>Bacillota</taxon>
        <taxon>Erysipelotrichia</taxon>
        <taxon>Erysipelotrichales</taxon>
        <taxon>Turicibacteraceae</taxon>
        <taxon>Turicibacter</taxon>
    </lineage>
</organism>
<keyword evidence="3" id="KW-1003">Cell membrane</keyword>
<evidence type="ECO:0000256" key="2">
    <source>
        <dbReference type="ARBA" id="ARBA00022448"/>
    </source>
</evidence>
<feature type="domain" description="ABC transmembrane type-1" evidence="8">
    <location>
        <begin position="70"/>
        <end position="259"/>
    </location>
</feature>
<dbReference type="PROSITE" id="PS50928">
    <property type="entry name" value="ABC_TM1"/>
    <property type="match status" value="1"/>
</dbReference>
<feature type="transmembrane region" description="Helical" evidence="7">
    <location>
        <begin position="180"/>
        <end position="202"/>
    </location>
</feature>
<dbReference type="Gene3D" id="1.10.3720.10">
    <property type="entry name" value="MetI-like"/>
    <property type="match status" value="1"/>
</dbReference>
<dbReference type="RefSeq" id="WP_006783922.1">
    <property type="nucleotide sequence ID" value="NZ_CABJBH010000022.1"/>
</dbReference>
<evidence type="ECO:0000256" key="5">
    <source>
        <dbReference type="ARBA" id="ARBA00022989"/>
    </source>
</evidence>